<reference evidence="6 7" key="1">
    <citation type="submission" date="2018-07" db="EMBL/GenBank/DDBJ databases">
        <title>Genomic Encyclopedia of Type Strains, Phase III (KMG-III): the genomes of soil and plant-associated and newly described type strains.</title>
        <authorList>
            <person name="Whitman W."/>
        </authorList>
    </citation>
    <scope>NUCLEOTIDE SEQUENCE [LARGE SCALE GENOMIC DNA]</scope>
    <source>
        <strain evidence="6 7">CECT 8236</strain>
    </source>
</reference>
<feature type="domain" description="HTH lacI-type" evidence="5">
    <location>
        <begin position="2"/>
        <end position="56"/>
    </location>
</feature>
<dbReference type="PROSITE" id="PS50932">
    <property type="entry name" value="HTH_LACI_2"/>
    <property type="match status" value="1"/>
</dbReference>
<dbReference type="InterPro" id="IPR001761">
    <property type="entry name" value="Peripla_BP/Lac1_sug-bd_dom"/>
</dbReference>
<protein>
    <submittedName>
        <fullName evidence="6">LacI family transcriptional regulator</fullName>
    </submittedName>
</protein>
<dbReference type="SUPFAM" id="SSF47413">
    <property type="entry name" value="lambda repressor-like DNA-binding domains"/>
    <property type="match status" value="1"/>
</dbReference>
<dbReference type="InterPro" id="IPR028082">
    <property type="entry name" value="Peripla_BP_I"/>
</dbReference>
<dbReference type="InterPro" id="IPR000843">
    <property type="entry name" value="HTH_LacI"/>
</dbReference>
<name>A0A3D9IT29_9BACL</name>
<accession>A0A3D9IT29</accession>
<dbReference type="OrthoDB" id="9796186at2"/>
<dbReference type="Pfam" id="PF00356">
    <property type="entry name" value="LacI"/>
    <property type="match status" value="1"/>
</dbReference>
<dbReference type="GO" id="GO:0000976">
    <property type="term" value="F:transcription cis-regulatory region binding"/>
    <property type="evidence" value="ECO:0007669"/>
    <property type="project" value="TreeGrafter"/>
</dbReference>
<dbReference type="SUPFAM" id="SSF53822">
    <property type="entry name" value="Periplasmic binding protein-like I"/>
    <property type="match status" value="1"/>
</dbReference>
<dbReference type="CDD" id="cd06291">
    <property type="entry name" value="PBP1_Qymf-like"/>
    <property type="match status" value="1"/>
</dbReference>
<dbReference type="Pfam" id="PF00532">
    <property type="entry name" value="Peripla_BP_1"/>
    <property type="match status" value="1"/>
</dbReference>
<keyword evidence="7" id="KW-1185">Reference proteome</keyword>
<comment type="caution">
    <text evidence="6">The sequence shown here is derived from an EMBL/GenBank/DDBJ whole genome shotgun (WGS) entry which is preliminary data.</text>
</comment>
<proteinExistence type="predicted"/>
<dbReference type="SMART" id="SM00354">
    <property type="entry name" value="HTH_LACI"/>
    <property type="match status" value="1"/>
</dbReference>
<dbReference type="AlphaFoldDB" id="A0A3D9IT29"/>
<evidence type="ECO:0000313" key="6">
    <source>
        <dbReference type="EMBL" id="RED64845.1"/>
    </source>
</evidence>
<dbReference type="RefSeq" id="WP_115991600.1">
    <property type="nucleotide sequence ID" value="NZ_QRDY01000002.1"/>
</dbReference>
<dbReference type="InterPro" id="IPR010982">
    <property type="entry name" value="Lambda_DNA-bd_dom_sf"/>
</dbReference>
<evidence type="ECO:0000313" key="7">
    <source>
        <dbReference type="Proteomes" id="UP000256869"/>
    </source>
</evidence>
<dbReference type="CDD" id="cd01392">
    <property type="entry name" value="HTH_LacI"/>
    <property type="match status" value="1"/>
</dbReference>
<keyword evidence="1" id="KW-0678">Repressor</keyword>
<evidence type="ECO:0000259" key="5">
    <source>
        <dbReference type="PROSITE" id="PS50932"/>
    </source>
</evidence>
<keyword evidence="2" id="KW-0805">Transcription regulation</keyword>
<dbReference type="GO" id="GO:0003700">
    <property type="term" value="F:DNA-binding transcription factor activity"/>
    <property type="evidence" value="ECO:0007669"/>
    <property type="project" value="TreeGrafter"/>
</dbReference>
<keyword evidence="3" id="KW-0238">DNA-binding</keyword>
<evidence type="ECO:0000256" key="4">
    <source>
        <dbReference type="ARBA" id="ARBA00023163"/>
    </source>
</evidence>
<evidence type="ECO:0000256" key="1">
    <source>
        <dbReference type="ARBA" id="ARBA00022491"/>
    </source>
</evidence>
<dbReference type="EMBL" id="QRDY01000002">
    <property type="protein sequence ID" value="RED64845.1"/>
    <property type="molecule type" value="Genomic_DNA"/>
</dbReference>
<organism evidence="6 7">
    <name type="scientific">Cohnella lupini</name>
    <dbReference type="NCBI Taxonomy" id="1294267"/>
    <lineage>
        <taxon>Bacteria</taxon>
        <taxon>Bacillati</taxon>
        <taxon>Bacillota</taxon>
        <taxon>Bacilli</taxon>
        <taxon>Bacillales</taxon>
        <taxon>Paenibacillaceae</taxon>
        <taxon>Cohnella</taxon>
    </lineage>
</organism>
<sequence>MATIRDVAKMSGFSVATVSRVLNKKGYVNAATEKSIVAAMSALNYTPSIAARSLAGKSSGTIALMVPDILNPFFPELARAIEDAANGYGYSVILCNSDNDLQKEMNYFDMLVSKKVDGLIVASYSLGPDQILNLKKRSIPVIAIDNHFGAHPIVSFVSDNRAGGAMATRHLLEQGCRKIAHICGPMSIVASRERCLGYEEACGTQPWFLPSLIATSDDFHVEGGTRAMAELLKRHPDIDGVFAGNDLMACGALKALYRLRRKVPEEIKLVGFDGLAMSTVVPELSTIAQPIREMGTQAMDYLIRMLNGERVEERAHVMDVTLVVKQSSQIVHTRG</sequence>
<gene>
    <name evidence="6" type="ORF">DFP95_102266</name>
</gene>
<dbReference type="Gene3D" id="1.10.260.40">
    <property type="entry name" value="lambda repressor-like DNA-binding domains"/>
    <property type="match status" value="1"/>
</dbReference>
<evidence type="ECO:0000256" key="2">
    <source>
        <dbReference type="ARBA" id="ARBA00023015"/>
    </source>
</evidence>
<dbReference type="PANTHER" id="PTHR30146">
    <property type="entry name" value="LACI-RELATED TRANSCRIPTIONAL REPRESSOR"/>
    <property type="match status" value="1"/>
</dbReference>
<keyword evidence="4" id="KW-0804">Transcription</keyword>
<dbReference type="Gene3D" id="3.40.50.2300">
    <property type="match status" value="2"/>
</dbReference>
<dbReference type="Proteomes" id="UP000256869">
    <property type="component" value="Unassembled WGS sequence"/>
</dbReference>
<dbReference type="PANTHER" id="PTHR30146:SF95">
    <property type="entry name" value="RIBOSE OPERON REPRESSOR"/>
    <property type="match status" value="1"/>
</dbReference>
<evidence type="ECO:0000256" key="3">
    <source>
        <dbReference type="ARBA" id="ARBA00023125"/>
    </source>
</evidence>